<feature type="compositionally biased region" description="Basic and acidic residues" evidence="1">
    <location>
        <begin position="477"/>
        <end position="486"/>
    </location>
</feature>
<evidence type="ECO:0000256" key="1">
    <source>
        <dbReference type="SAM" id="MobiDB-lite"/>
    </source>
</evidence>
<evidence type="ECO:0000256" key="2">
    <source>
        <dbReference type="SAM" id="Phobius"/>
    </source>
</evidence>
<keyword evidence="2" id="KW-0812">Transmembrane</keyword>
<evidence type="ECO:0000313" key="4">
    <source>
        <dbReference type="Proteomes" id="UP000536711"/>
    </source>
</evidence>
<dbReference type="EMBL" id="JAADJF010000070">
    <property type="protein sequence ID" value="KAF4440706.1"/>
    <property type="molecule type" value="Genomic_DNA"/>
</dbReference>
<dbReference type="AlphaFoldDB" id="A0A8H4JZK4"/>
<dbReference type="OrthoDB" id="5322539at2759"/>
<proteinExistence type="predicted"/>
<dbReference type="PANTHER" id="PTHR35041">
    <property type="entry name" value="MEDIATOR OF RNA POLYMERASE II TRANSCRIPTION SUBUNIT 1"/>
    <property type="match status" value="1"/>
</dbReference>
<sequence length="531" mass="56421">MAVHKLTPTVLMTGSLFLGLILAIGHHLYYHYLDGRIIKSQNQQEWFLRVGTALDGCAGACCHFTGVGGVGYYAPSSYVSRVLLSVASLGSILTIPAPFPNSSYSIDFYGPSISCGTPRNTTFAKLLANTVKNETCCGNSVGYVGFVPSSNTINSTVEGYALAGLRGAMNYSLISTVASIDQTANATSSAKLYVVVPDKPVSSSYIMANKSIECALYNSSYAVNFTFDNGQQNISYKSKRLNGVTSTDAGLNQDTGSSQFNAAVAYIALMDSLGKLLLGSLGISHYGVMRATQAQIISSVLMDSKEMQVLGGVNAATDRPEAPDAVVGNISMADTLEQLFTNAMISLFSNSKLLQNDTAASHGNITYLTTQIAFSYEPRNLFIAYGLGLLASAVIVIIGLLCIKSASASYATTFSTILLTTRNPDINTIVPAAETSGAEPLSKQLGDTRLVLRRQGHRLEGMGEDMVTLFAVDSMPDEKGRQKDSPYDSSDQGDRGQQYSDASVELLSHAEHSAAVARIGNGGSRMYPHGN</sequence>
<gene>
    <name evidence="3" type="ORF">FACUT_3244</name>
</gene>
<organism evidence="3 4">
    <name type="scientific">Fusarium acutatum</name>
    <dbReference type="NCBI Taxonomy" id="78861"/>
    <lineage>
        <taxon>Eukaryota</taxon>
        <taxon>Fungi</taxon>
        <taxon>Dikarya</taxon>
        <taxon>Ascomycota</taxon>
        <taxon>Pezizomycotina</taxon>
        <taxon>Sordariomycetes</taxon>
        <taxon>Hypocreomycetidae</taxon>
        <taxon>Hypocreales</taxon>
        <taxon>Nectriaceae</taxon>
        <taxon>Fusarium</taxon>
        <taxon>Fusarium fujikuroi species complex</taxon>
    </lineage>
</organism>
<keyword evidence="2" id="KW-0472">Membrane</keyword>
<reference evidence="3 4" key="1">
    <citation type="submission" date="2020-01" db="EMBL/GenBank/DDBJ databases">
        <title>Identification and distribution of gene clusters putatively required for synthesis of sphingolipid metabolism inhibitors in phylogenetically diverse species of the filamentous fungus Fusarium.</title>
        <authorList>
            <person name="Kim H.-S."/>
            <person name="Busman M."/>
            <person name="Brown D.W."/>
            <person name="Divon H."/>
            <person name="Uhlig S."/>
            <person name="Proctor R.H."/>
        </authorList>
    </citation>
    <scope>NUCLEOTIDE SEQUENCE [LARGE SCALE GENOMIC DNA]</scope>
    <source>
        <strain evidence="3 4">NRRL 13308</strain>
    </source>
</reference>
<name>A0A8H4JZK4_9HYPO</name>
<feature type="compositionally biased region" description="Polar residues" evidence="1">
    <location>
        <begin position="487"/>
        <end position="501"/>
    </location>
</feature>
<feature type="transmembrane region" description="Helical" evidence="2">
    <location>
        <begin position="6"/>
        <end position="25"/>
    </location>
</feature>
<keyword evidence="2" id="KW-1133">Transmembrane helix</keyword>
<keyword evidence="4" id="KW-1185">Reference proteome</keyword>
<accession>A0A8H4JZK4</accession>
<feature type="region of interest" description="Disordered" evidence="1">
    <location>
        <begin position="477"/>
        <end position="503"/>
    </location>
</feature>
<feature type="transmembrane region" description="Helical" evidence="2">
    <location>
        <begin position="381"/>
        <end position="401"/>
    </location>
</feature>
<evidence type="ECO:0000313" key="3">
    <source>
        <dbReference type="EMBL" id="KAF4440706.1"/>
    </source>
</evidence>
<protein>
    <submittedName>
        <fullName evidence="3">Uncharacterized protein</fullName>
    </submittedName>
</protein>
<comment type="caution">
    <text evidence="3">The sequence shown here is derived from an EMBL/GenBank/DDBJ whole genome shotgun (WGS) entry which is preliminary data.</text>
</comment>
<dbReference type="Proteomes" id="UP000536711">
    <property type="component" value="Unassembled WGS sequence"/>
</dbReference>
<dbReference type="PANTHER" id="PTHR35041:SF6">
    <property type="entry name" value="FORMYLMETHIONINE DEFORMYLASE-LIKE PROTEIN-RELATED"/>
    <property type="match status" value="1"/>
</dbReference>